<dbReference type="EMBL" id="CAJVQB010016810">
    <property type="protein sequence ID" value="CAG8781569.1"/>
    <property type="molecule type" value="Genomic_DNA"/>
</dbReference>
<name>A0ABN7VKB1_GIGMA</name>
<keyword evidence="3" id="KW-1185">Reference proteome</keyword>
<dbReference type="InterPro" id="IPR017441">
    <property type="entry name" value="Protein_kinase_ATP_BS"/>
</dbReference>
<sequence length="77" mass="8687">GEIGNGSFGRVFKVYSKNMKGFVALKALHNDPTDFETPIDGTPVDFLNLYFKAWDGNPVLRPTIKEVCKELDRIKLN</sequence>
<proteinExistence type="predicted"/>
<reference evidence="2 3" key="1">
    <citation type="submission" date="2021-06" db="EMBL/GenBank/DDBJ databases">
        <authorList>
            <person name="Kallberg Y."/>
            <person name="Tangrot J."/>
            <person name="Rosling A."/>
        </authorList>
    </citation>
    <scope>NUCLEOTIDE SEQUENCE [LARGE SCALE GENOMIC DNA]</scope>
    <source>
        <strain evidence="2 3">120-4 pot B 10/14</strain>
    </source>
</reference>
<keyword evidence="1" id="KW-0067">ATP-binding</keyword>
<evidence type="ECO:0000313" key="3">
    <source>
        <dbReference type="Proteomes" id="UP000789901"/>
    </source>
</evidence>
<accession>A0ABN7VKB1</accession>
<dbReference type="PROSITE" id="PS00107">
    <property type="entry name" value="PROTEIN_KINASE_ATP"/>
    <property type="match status" value="1"/>
</dbReference>
<organism evidence="2 3">
    <name type="scientific">Gigaspora margarita</name>
    <dbReference type="NCBI Taxonomy" id="4874"/>
    <lineage>
        <taxon>Eukaryota</taxon>
        <taxon>Fungi</taxon>
        <taxon>Fungi incertae sedis</taxon>
        <taxon>Mucoromycota</taxon>
        <taxon>Glomeromycotina</taxon>
        <taxon>Glomeromycetes</taxon>
        <taxon>Diversisporales</taxon>
        <taxon>Gigasporaceae</taxon>
        <taxon>Gigaspora</taxon>
    </lineage>
</organism>
<protein>
    <submittedName>
        <fullName evidence="2">36526_t:CDS:1</fullName>
    </submittedName>
</protein>
<evidence type="ECO:0000313" key="2">
    <source>
        <dbReference type="EMBL" id="CAG8781569.1"/>
    </source>
</evidence>
<evidence type="ECO:0000256" key="1">
    <source>
        <dbReference type="PROSITE-ProRule" id="PRU10141"/>
    </source>
</evidence>
<feature type="non-terminal residue" evidence="2">
    <location>
        <position position="1"/>
    </location>
</feature>
<dbReference type="Proteomes" id="UP000789901">
    <property type="component" value="Unassembled WGS sequence"/>
</dbReference>
<comment type="caution">
    <text evidence="2">The sequence shown here is derived from an EMBL/GenBank/DDBJ whole genome shotgun (WGS) entry which is preliminary data.</text>
</comment>
<dbReference type="SUPFAM" id="SSF56112">
    <property type="entry name" value="Protein kinase-like (PK-like)"/>
    <property type="match status" value="1"/>
</dbReference>
<keyword evidence="1" id="KW-0547">Nucleotide-binding</keyword>
<dbReference type="Gene3D" id="3.30.200.20">
    <property type="entry name" value="Phosphorylase Kinase, domain 1"/>
    <property type="match status" value="1"/>
</dbReference>
<feature type="binding site" evidence="1">
    <location>
        <position position="26"/>
    </location>
    <ligand>
        <name>ATP</name>
        <dbReference type="ChEBI" id="CHEBI:30616"/>
    </ligand>
</feature>
<gene>
    <name evidence="2" type="ORF">GMARGA_LOCUS19793</name>
</gene>
<dbReference type="InterPro" id="IPR011009">
    <property type="entry name" value="Kinase-like_dom_sf"/>
</dbReference>